<dbReference type="Gene3D" id="1.10.8.100">
    <property type="entry name" value="Ribosomal RNA adenine dimethylase-like, domain 2"/>
    <property type="match status" value="1"/>
</dbReference>
<dbReference type="PANTHER" id="PTHR11727:SF7">
    <property type="entry name" value="DIMETHYLADENOSINE TRANSFERASE-RELATED"/>
    <property type="match status" value="1"/>
</dbReference>
<evidence type="ECO:0000313" key="10">
    <source>
        <dbReference type="Proteomes" id="UP000332487"/>
    </source>
</evidence>
<feature type="binding site" evidence="7">
    <location>
        <position position="115"/>
    </location>
    <ligand>
        <name>S-adenosyl-L-methionine</name>
        <dbReference type="ChEBI" id="CHEBI:59789"/>
    </ligand>
</feature>
<dbReference type="Pfam" id="PF00398">
    <property type="entry name" value="RrnaAD"/>
    <property type="match status" value="1"/>
</dbReference>
<dbReference type="PROSITE" id="PS01131">
    <property type="entry name" value="RRNA_A_DIMETH"/>
    <property type="match status" value="1"/>
</dbReference>
<keyword evidence="10" id="KW-1185">Reference proteome</keyword>
<dbReference type="InterPro" id="IPR001737">
    <property type="entry name" value="KsgA/Erm"/>
</dbReference>
<dbReference type="SUPFAM" id="SSF53335">
    <property type="entry name" value="S-adenosyl-L-methionine-dependent methyltransferases"/>
    <property type="match status" value="1"/>
</dbReference>
<accession>C7DGR7</accession>
<dbReference type="EMBL" id="GG697239">
    <property type="protein sequence ID" value="EET90238.1"/>
    <property type="molecule type" value="Genomic_DNA"/>
</dbReference>
<dbReference type="Gene3D" id="3.40.50.150">
    <property type="entry name" value="Vaccinia Virus protein VP39"/>
    <property type="match status" value="1"/>
</dbReference>
<dbReference type="InterPro" id="IPR023165">
    <property type="entry name" value="rRNA_Ade_diMease-like_C"/>
</dbReference>
<reference evidence="9 10" key="2">
    <citation type="journal article" date="2010" name="Proc. Natl. Acad. Sci. U.S.A.">
        <title>Enigmatic, ultrasmall, uncultivated Archaea.</title>
        <authorList>
            <person name="Baker B.J."/>
            <person name="Comolli L.R."/>
            <person name="Dick G.J."/>
            <person name="Hauser L.J."/>
            <person name="Hyatt D."/>
            <person name="Dill B.D."/>
            <person name="Land M.L."/>
            <person name="Verberkmoes N.C."/>
            <person name="Hettich R.L."/>
            <person name="Banfield J.F."/>
        </authorList>
    </citation>
    <scope>NUCLEOTIDE SEQUENCE [LARGE SCALE GENOMIC DNA]</scope>
    <source>
        <strain evidence="9">ARMAN-2</strain>
    </source>
</reference>
<dbReference type="PANTHER" id="PTHR11727">
    <property type="entry name" value="DIMETHYLADENOSINE TRANSFERASE"/>
    <property type="match status" value="1"/>
</dbReference>
<feature type="binding site" evidence="7">
    <location>
        <position position="30"/>
    </location>
    <ligand>
        <name>S-adenosyl-L-methionine</name>
        <dbReference type="ChEBI" id="CHEBI:59789"/>
    </ligand>
</feature>
<dbReference type="InterPro" id="IPR020598">
    <property type="entry name" value="rRNA_Ade_methylase_Trfase_N"/>
</dbReference>
<evidence type="ECO:0000256" key="4">
    <source>
        <dbReference type="ARBA" id="ARBA00022679"/>
    </source>
</evidence>
<dbReference type="SMART" id="SM00650">
    <property type="entry name" value="rADc"/>
    <property type="match status" value="1"/>
</dbReference>
<dbReference type="InterPro" id="IPR011530">
    <property type="entry name" value="rRNA_adenine_dimethylase"/>
</dbReference>
<reference evidence="9 10" key="1">
    <citation type="journal article" date="2009" name="Genome Biol.">
        <title>Community-wide analysis of microbial genome sequence signatures.</title>
        <authorList>
            <person name="Dick G.J."/>
            <person name="Andersson A.F."/>
            <person name="Baker B.J."/>
            <person name="Simmons S.L."/>
            <person name="Thomas B.C."/>
            <person name="Yelton A.P."/>
            <person name="Banfield J.F."/>
        </authorList>
    </citation>
    <scope>NUCLEOTIDE SEQUENCE [LARGE SCALE GENOMIC DNA]</scope>
    <source>
        <strain evidence="9">ARMAN-2</strain>
    </source>
</reference>
<name>C7DGR7_MICA2</name>
<evidence type="ECO:0000256" key="7">
    <source>
        <dbReference type="PROSITE-ProRule" id="PRU01026"/>
    </source>
</evidence>
<protein>
    <submittedName>
        <fullName evidence="9">Ribosomal RNA adenine methylase transferase</fullName>
    </submittedName>
</protein>
<dbReference type="GO" id="GO:0003723">
    <property type="term" value="F:RNA binding"/>
    <property type="evidence" value="ECO:0007669"/>
    <property type="project" value="UniProtKB-UniRule"/>
</dbReference>
<organism evidence="9 10">
    <name type="scientific">Candidatus Micrarchaeum acidiphilum ARMAN-2</name>
    <dbReference type="NCBI Taxonomy" id="425595"/>
    <lineage>
        <taxon>Archaea</taxon>
        <taxon>Candidatus Micrarchaeota</taxon>
        <taxon>Candidatus Micrarchaeia</taxon>
        <taxon>Candidatus Micrarchaeales</taxon>
        <taxon>Candidatus Micrarchaeaceae</taxon>
        <taxon>Candidatus Micrarchaeum</taxon>
    </lineage>
</organism>
<comment type="similarity">
    <text evidence="7">Belongs to the class I-like SAM-binding methyltransferase superfamily. rRNA adenine N(6)-methyltransferase family.</text>
</comment>
<dbReference type="InterPro" id="IPR020596">
    <property type="entry name" value="rRNA_Ade_Mease_Trfase_CS"/>
</dbReference>
<keyword evidence="6 7" id="KW-0694">RNA-binding</keyword>
<feature type="binding site" evidence="7">
    <location>
        <position position="52"/>
    </location>
    <ligand>
        <name>S-adenosyl-L-methionine</name>
        <dbReference type="ChEBI" id="CHEBI:59789"/>
    </ligand>
</feature>
<feature type="binding site" evidence="7">
    <location>
        <position position="97"/>
    </location>
    <ligand>
        <name>S-adenosyl-L-methionine</name>
        <dbReference type="ChEBI" id="CHEBI:59789"/>
    </ligand>
</feature>
<evidence type="ECO:0000256" key="6">
    <source>
        <dbReference type="ARBA" id="ARBA00022884"/>
    </source>
</evidence>
<evidence type="ECO:0000256" key="2">
    <source>
        <dbReference type="ARBA" id="ARBA00022552"/>
    </source>
</evidence>
<evidence type="ECO:0000256" key="1">
    <source>
        <dbReference type="ARBA" id="ARBA00022490"/>
    </source>
</evidence>
<evidence type="ECO:0000313" key="9">
    <source>
        <dbReference type="EMBL" id="EET90238.1"/>
    </source>
</evidence>
<keyword evidence="1" id="KW-0963">Cytoplasm</keyword>
<feature type="domain" description="Ribosomal RNA adenine methylase transferase N-terminal" evidence="8">
    <location>
        <begin position="35"/>
        <end position="197"/>
    </location>
</feature>
<evidence type="ECO:0000256" key="5">
    <source>
        <dbReference type="ARBA" id="ARBA00022691"/>
    </source>
</evidence>
<dbReference type="GO" id="GO:0000179">
    <property type="term" value="F:rRNA (adenine-N6,N6-)-dimethyltransferase activity"/>
    <property type="evidence" value="ECO:0007669"/>
    <property type="project" value="UniProtKB-UniRule"/>
</dbReference>
<dbReference type="PROSITE" id="PS51689">
    <property type="entry name" value="SAM_RNA_A_N6_MT"/>
    <property type="match status" value="1"/>
</dbReference>
<feature type="binding site" evidence="7">
    <location>
        <position position="28"/>
    </location>
    <ligand>
        <name>S-adenosyl-L-methionine</name>
        <dbReference type="ChEBI" id="CHEBI:59789"/>
    </ligand>
</feature>
<dbReference type="Proteomes" id="UP000332487">
    <property type="component" value="Unassembled WGS sequence"/>
</dbReference>
<gene>
    <name evidence="9" type="ORF">UNLARM2_0268</name>
</gene>
<dbReference type="AlphaFoldDB" id="C7DGR7"/>
<keyword evidence="3 7" id="KW-0489">Methyltransferase</keyword>
<keyword evidence="5 7" id="KW-0949">S-adenosyl-L-methionine</keyword>
<evidence type="ECO:0000259" key="8">
    <source>
        <dbReference type="SMART" id="SM00650"/>
    </source>
</evidence>
<sequence>MMKSGNDAEPEVHAPDSIIRPKRKLGQNFLKSPKIAEFEAGYADGKNALELGAGLGVLTRKLCEVANSVVAVEKDKALFDRLKMNLAFHNLKLINADFFDLDPEVFKKCDIMVSNIPYNISSKVLMWLSEHKMQAVLCLQREFVDHIIARPGSRKYSKLSVFSQLNFRIYPIKRVSRLSFYPAPKVDSSIILLDPKDAKIDGQAMKVISLLMEHKKKRIGNALADSSGELGISKALAKSLAEGRYEDMRPFQLAPEELAALAEELAESIAENGENSE</sequence>
<feature type="binding site" evidence="7">
    <location>
        <position position="73"/>
    </location>
    <ligand>
        <name>S-adenosyl-L-methionine</name>
        <dbReference type="ChEBI" id="CHEBI:59789"/>
    </ligand>
</feature>
<dbReference type="InterPro" id="IPR029063">
    <property type="entry name" value="SAM-dependent_MTases_sf"/>
</dbReference>
<keyword evidence="2" id="KW-0698">rRNA processing</keyword>
<keyword evidence="4 7" id="KW-0808">Transferase</keyword>
<evidence type="ECO:0000256" key="3">
    <source>
        <dbReference type="ARBA" id="ARBA00022603"/>
    </source>
</evidence>
<proteinExistence type="inferred from homology"/>
<dbReference type="NCBIfam" id="TIGR00755">
    <property type="entry name" value="ksgA"/>
    <property type="match status" value="1"/>
</dbReference>
<dbReference type="CDD" id="cd02440">
    <property type="entry name" value="AdoMet_MTases"/>
    <property type="match status" value="1"/>
</dbReference>